<dbReference type="AlphaFoldDB" id="A0A955RM27"/>
<feature type="transmembrane region" description="Helical" evidence="1">
    <location>
        <begin position="20"/>
        <end position="37"/>
    </location>
</feature>
<keyword evidence="1" id="KW-0472">Membrane</keyword>
<protein>
    <submittedName>
        <fullName evidence="2">Uncharacterized protein</fullName>
    </submittedName>
</protein>
<sequence length="75" mass="8328">MTIVPIVNQPVYIMKTVQFIAIWICFWLLCALLTWIVSPGTDFRVVAGYDGVVAAGIFLGWIPAVLVQAEQDDMV</sequence>
<organism evidence="2 3">
    <name type="scientific">Candidatus Dojkabacteria bacterium</name>
    <dbReference type="NCBI Taxonomy" id="2099670"/>
    <lineage>
        <taxon>Bacteria</taxon>
        <taxon>Candidatus Dojkabacteria</taxon>
    </lineage>
</organism>
<dbReference type="Proteomes" id="UP000714915">
    <property type="component" value="Unassembled WGS sequence"/>
</dbReference>
<comment type="caution">
    <text evidence="2">The sequence shown here is derived from an EMBL/GenBank/DDBJ whole genome shotgun (WGS) entry which is preliminary data.</text>
</comment>
<keyword evidence="1" id="KW-0812">Transmembrane</keyword>
<evidence type="ECO:0000313" key="3">
    <source>
        <dbReference type="Proteomes" id="UP000714915"/>
    </source>
</evidence>
<reference evidence="2" key="1">
    <citation type="submission" date="2020-04" db="EMBL/GenBank/DDBJ databases">
        <authorList>
            <person name="Zhang T."/>
        </authorList>
    </citation>
    <scope>NUCLEOTIDE SEQUENCE</scope>
    <source>
        <strain evidence="2">HKST-UBA09</strain>
    </source>
</reference>
<reference evidence="2" key="2">
    <citation type="journal article" date="2021" name="Microbiome">
        <title>Successional dynamics and alternative stable states in a saline activated sludge microbial community over 9 years.</title>
        <authorList>
            <person name="Wang Y."/>
            <person name="Ye J."/>
            <person name="Ju F."/>
            <person name="Liu L."/>
            <person name="Boyd J.A."/>
            <person name="Deng Y."/>
            <person name="Parks D.H."/>
            <person name="Jiang X."/>
            <person name="Yin X."/>
            <person name="Woodcroft B.J."/>
            <person name="Tyson G.W."/>
            <person name="Hugenholtz P."/>
            <person name="Polz M.F."/>
            <person name="Zhang T."/>
        </authorList>
    </citation>
    <scope>NUCLEOTIDE SEQUENCE</scope>
    <source>
        <strain evidence="2">HKST-UBA09</strain>
    </source>
</reference>
<accession>A0A955RM27</accession>
<keyword evidence="1" id="KW-1133">Transmembrane helix</keyword>
<evidence type="ECO:0000313" key="2">
    <source>
        <dbReference type="EMBL" id="MCA9387340.1"/>
    </source>
</evidence>
<feature type="transmembrane region" description="Helical" evidence="1">
    <location>
        <begin position="49"/>
        <end position="69"/>
    </location>
</feature>
<proteinExistence type="predicted"/>
<evidence type="ECO:0000256" key="1">
    <source>
        <dbReference type="SAM" id="Phobius"/>
    </source>
</evidence>
<name>A0A955RM27_9BACT</name>
<gene>
    <name evidence="2" type="ORF">KC669_04875</name>
</gene>
<dbReference type="EMBL" id="JAGQLF010000092">
    <property type="protein sequence ID" value="MCA9387340.1"/>
    <property type="molecule type" value="Genomic_DNA"/>
</dbReference>